<sequence>MRRKDDQRFGGDFVEFLNEYRTTGLQVGHYMSVVHNLLSHIHGRPVMGQGMFDDVDRAFHAGAEGPRGGEQDLACVWCFTRIHGVALPMTSDCIRVRQVPRAQPQQQD</sequence>
<proteinExistence type="predicted"/>
<accession>A0A2U9PTA2</accession>
<name>A0A2U9PTA2_MYCSE</name>
<reference evidence="2" key="2">
    <citation type="submission" date="2018-03" db="EMBL/GenBank/DDBJ databases">
        <authorList>
            <person name="Derbyshire K."/>
            <person name="Gray T.A."/>
            <person name="Champion M."/>
        </authorList>
    </citation>
    <scope>NUCLEOTIDE SEQUENCE [LARGE SCALE GENOMIC DNA]</scope>
    <source>
        <strain evidence="2">MKD8</strain>
    </source>
</reference>
<evidence type="ECO:0000313" key="2">
    <source>
        <dbReference type="Proteomes" id="UP000011200"/>
    </source>
</evidence>
<evidence type="ECO:0000313" key="1">
    <source>
        <dbReference type="EMBL" id="AWT54968.1"/>
    </source>
</evidence>
<organism evidence="1 2">
    <name type="scientific">Mycolicibacterium smegmatis (strain MKD8)</name>
    <name type="common">Mycobacterium smegmatis</name>
    <dbReference type="NCBI Taxonomy" id="1214915"/>
    <lineage>
        <taxon>Bacteria</taxon>
        <taxon>Bacillati</taxon>
        <taxon>Actinomycetota</taxon>
        <taxon>Actinomycetes</taxon>
        <taxon>Mycobacteriales</taxon>
        <taxon>Mycobacteriaceae</taxon>
        <taxon>Mycolicibacterium</taxon>
    </lineage>
</organism>
<gene>
    <name evidence="1" type="ORF">D806_040020</name>
</gene>
<dbReference type="AlphaFoldDB" id="A0A2U9PTA2"/>
<protein>
    <submittedName>
        <fullName evidence="1">Uncharacterized protein</fullName>
    </submittedName>
</protein>
<dbReference type="Proteomes" id="UP000011200">
    <property type="component" value="Chromosome"/>
</dbReference>
<dbReference type="EMBL" id="CP027541">
    <property type="protein sequence ID" value="AWT54968.1"/>
    <property type="molecule type" value="Genomic_DNA"/>
</dbReference>
<reference evidence="1 2" key="1">
    <citation type="journal article" date="2013" name="Genome Announc.">
        <title>Draft genome sequence of MKD8, a conjugal recipient Mycobacterium smegmatis strain.</title>
        <authorList>
            <person name="Gray T.A."/>
            <person name="Palumbo M.J."/>
            <person name="Derbyshire K.M."/>
        </authorList>
    </citation>
    <scope>NUCLEOTIDE SEQUENCE [LARGE SCALE GENOMIC DNA]</scope>
    <source>
        <strain evidence="1 2">MKD8</strain>
    </source>
</reference>